<protein>
    <submittedName>
        <fullName evidence="2">Rab-GTPase-TBC domain-containing protein</fullName>
    </submittedName>
</protein>
<dbReference type="EMBL" id="JAEVFJ010000016">
    <property type="protein sequence ID" value="KAH8100186.1"/>
    <property type="molecule type" value="Genomic_DNA"/>
</dbReference>
<proteinExistence type="predicted"/>
<dbReference type="PANTHER" id="PTHR47219">
    <property type="entry name" value="RAB GTPASE-ACTIVATING PROTEIN 1-LIKE"/>
    <property type="match status" value="1"/>
</dbReference>
<reference evidence="2" key="1">
    <citation type="journal article" date="2021" name="New Phytol.">
        <title>Evolutionary innovations through gain and loss of genes in the ectomycorrhizal Boletales.</title>
        <authorList>
            <person name="Wu G."/>
            <person name="Miyauchi S."/>
            <person name="Morin E."/>
            <person name="Kuo A."/>
            <person name="Drula E."/>
            <person name="Varga T."/>
            <person name="Kohler A."/>
            <person name="Feng B."/>
            <person name="Cao Y."/>
            <person name="Lipzen A."/>
            <person name="Daum C."/>
            <person name="Hundley H."/>
            <person name="Pangilinan J."/>
            <person name="Johnson J."/>
            <person name="Barry K."/>
            <person name="LaButti K."/>
            <person name="Ng V."/>
            <person name="Ahrendt S."/>
            <person name="Min B."/>
            <person name="Choi I.G."/>
            <person name="Park H."/>
            <person name="Plett J.M."/>
            <person name="Magnuson J."/>
            <person name="Spatafora J.W."/>
            <person name="Nagy L.G."/>
            <person name="Henrissat B."/>
            <person name="Grigoriev I.V."/>
            <person name="Yang Z.L."/>
            <person name="Xu J."/>
            <person name="Martin F.M."/>
        </authorList>
    </citation>
    <scope>NUCLEOTIDE SEQUENCE</scope>
    <source>
        <strain evidence="2">KKN 215</strain>
    </source>
</reference>
<accession>A0A8K0UNK7</accession>
<dbReference type="Gene3D" id="1.10.472.80">
    <property type="entry name" value="Ypt/Rab-GAP domain of gyp1p, domain 3"/>
    <property type="match status" value="1"/>
</dbReference>
<dbReference type="Pfam" id="PF00566">
    <property type="entry name" value="RabGAP-TBC"/>
    <property type="match status" value="1"/>
</dbReference>
<comment type="caution">
    <text evidence="2">The sequence shown here is derived from an EMBL/GenBank/DDBJ whole genome shotgun (WGS) entry which is preliminary data.</text>
</comment>
<dbReference type="GO" id="GO:0005096">
    <property type="term" value="F:GTPase activator activity"/>
    <property type="evidence" value="ECO:0007669"/>
    <property type="project" value="TreeGrafter"/>
</dbReference>
<dbReference type="OrthoDB" id="2788229at2759"/>
<evidence type="ECO:0000259" key="1">
    <source>
        <dbReference type="PROSITE" id="PS50086"/>
    </source>
</evidence>
<name>A0A8K0UNK7_9AGAR</name>
<sequence length="647" mass="74416">MQPSPLLPLLGSLPVEAWERIIDFVAGTTIAGLDTNKEMLKCSLVCRSWLPRSRFHTELRAKVHSPAHLAAFRRFLDSSVRRTSGDYVEISLKPYDDGTWLTTAPQTLPQNLSISRLAFRNMDFTQQHVQFYRHWSLLRVHTLHIQDARCTRWSQLTRMISSTQAQSCTLDHVDEGLQGELVLRQQTLQQFTMDRITGDGTVFLTWRISAPLLQLVRLGTRSVGEGPVLLQLQIAAAGLFIDPRHNLPSLKNVIVEGFEHGGETILERDLRTHHRTLTLHPSTDEKLDEALMQWNPHHVIFHLGIERGEVCRYGELFSDTRYFASLQQLSFRPIYAWKTQFLGKCVVDLLSLVFPKSSERGLVKCDRDCIYHKFLAKWETVFSTIPAPQSRKSVDVTNLFRRGIPPQIRHRVWAFLAHSATTRFDIPYAILREREMMKPHTSHTLNNDVAVFVKKHPEVQAETLTGILRVYLSVEPGVHYDPGLVAIAGFVLLQSPQDEEVAFRTFAFLMDSRMRPYFENVLKLEEDAGLLKDYLYCCDPKLAQKLSDDLRISSLDICCKWLKNVFVDTLPLNHTLLIWDRLLYDETQTLPHISQCILYRIRDGLFEADSHSKALEILTNPPDSFFPDNPFWLPDFGVPVIRKTVNR</sequence>
<dbReference type="Proteomes" id="UP000813824">
    <property type="component" value="Unassembled WGS sequence"/>
</dbReference>
<gene>
    <name evidence="2" type="ORF">BXZ70DRAFT_1008218</name>
</gene>
<dbReference type="InterPro" id="IPR000195">
    <property type="entry name" value="Rab-GAP-TBC_dom"/>
</dbReference>
<feature type="domain" description="Rab-GAP TBC" evidence="1">
    <location>
        <begin position="403"/>
        <end position="586"/>
    </location>
</feature>
<evidence type="ECO:0000313" key="2">
    <source>
        <dbReference type="EMBL" id="KAH8100186.1"/>
    </source>
</evidence>
<dbReference type="PROSITE" id="PS50086">
    <property type="entry name" value="TBC_RABGAP"/>
    <property type="match status" value="1"/>
</dbReference>
<dbReference type="GO" id="GO:0031267">
    <property type="term" value="F:small GTPase binding"/>
    <property type="evidence" value="ECO:0007669"/>
    <property type="project" value="TreeGrafter"/>
</dbReference>
<dbReference type="Gene3D" id="1.10.8.270">
    <property type="entry name" value="putative rabgap domain of human tbc1 domain family member 14 like domains"/>
    <property type="match status" value="1"/>
</dbReference>
<dbReference type="SMART" id="SM00164">
    <property type="entry name" value="TBC"/>
    <property type="match status" value="1"/>
</dbReference>
<dbReference type="SUPFAM" id="SSF47923">
    <property type="entry name" value="Ypt/Rab-GAP domain of gyp1p"/>
    <property type="match status" value="2"/>
</dbReference>
<dbReference type="InterPro" id="IPR035969">
    <property type="entry name" value="Rab-GAP_TBC_sf"/>
</dbReference>
<dbReference type="InterPro" id="IPR050302">
    <property type="entry name" value="Rab_GAP_TBC_domain"/>
</dbReference>
<dbReference type="Gene3D" id="1.10.10.750">
    <property type="entry name" value="Ypt/Rab-GAP domain of gyp1p, domain 1"/>
    <property type="match status" value="1"/>
</dbReference>
<dbReference type="AlphaFoldDB" id="A0A8K0UNK7"/>
<organism evidence="2 3">
    <name type="scientific">Cristinia sonorae</name>
    <dbReference type="NCBI Taxonomy" id="1940300"/>
    <lineage>
        <taxon>Eukaryota</taxon>
        <taxon>Fungi</taxon>
        <taxon>Dikarya</taxon>
        <taxon>Basidiomycota</taxon>
        <taxon>Agaricomycotina</taxon>
        <taxon>Agaricomycetes</taxon>
        <taxon>Agaricomycetidae</taxon>
        <taxon>Agaricales</taxon>
        <taxon>Pleurotineae</taxon>
        <taxon>Stephanosporaceae</taxon>
        <taxon>Cristinia</taxon>
    </lineage>
</organism>
<evidence type="ECO:0000313" key="3">
    <source>
        <dbReference type="Proteomes" id="UP000813824"/>
    </source>
</evidence>
<dbReference type="PANTHER" id="PTHR47219:SF9">
    <property type="entry name" value="GTPASE ACTIVATING PROTEIN AND CENTROSOME-ASSOCIATED, ISOFORM B"/>
    <property type="match status" value="1"/>
</dbReference>
<keyword evidence="3" id="KW-1185">Reference proteome</keyword>